<dbReference type="AlphaFoldDB" id="A0A382Q2W8"/>
<evidence type="ECO:0000256" key="1">
    <source>
        <dbReference type="SAM" id="Phobius"/>
    </source>
</evidence>
<keyword evidence="1" id="KW-0472">Membrane</keyword>
<feature type="non-terminal residue" evidence="2">
    <location>
        <position position="45"/>
    </location>
</feature>
<keyword evidence="1" id="KW-1133">Transmembrane helix</keyword>
<reference evidence="2" key="1">
    <citation type="submission" date="2018-05" db="EMBL/GenBank/DDBJ databases">
        <authorList>
            <person name="Lanie J.A."/>
            <person name="Ng W.-L."/>
            <person name="Kazmierczak K.M."/>
            <person name="Andrzejewski T.M."/>
            <person name="Davidsen T.M."/>
            <person name="Wayne K.J."/>
            <person name="Tettelin H."/>
            <person name="Glass J.I."/>
            <person name="Rusch D."/>
            <person name="Podicherti R."/>
            <person name="Tsui H.-C.T."/>
            <person name="Winkler M.E."/>
        </authorList>
    </citation>
    <scope>NUCLEOTIDE SEQUENCE</scope>
</reference>
<feature type="non-terminal residue" evidence="2">
    <location>
        <position position="1"/>
    </location>
</feature>
<accession>A0A382Q2W8</accession>
<organism evidence="2">
    <name type="scientific">marine metagenome</name>
    <dbReference type="NCBI Taxonomy" id="408172"/>
    <lineage>
        <taxon>unclassified sequences</taxon>
        <taxon>metagenomes</taxon>
        <taxon>ecological metagenomes</taxon>
    </lineage>
</organism>
<protein>
    <submittedName>
        <fullName evidence="2">Uncharacterized protein</fullName>
    </submittedName>
</protein>
<proteinExistence type="predicted"/>
<name>A0A382Q2W8_9ZZZZ</name>
<gene>
    <name evidence="2" type="ORF">METZ01_LOCUS332788</name>
</gene>
<dbReference type="EMBL" id="UINC01111599">
    <property type="protein sequence ID" value="SVC79934.1"/>
    <property type="molecule type" value="Genomic_DNA"/>
</dbReference>
<feature type="transmembrane region" description="Helical" evidence="1">
    <location>
        <begin position="6"/>
        <end position="34"/>
    </location>
</feature>
<sequence>KHLILIGIIIYSIYLFFNIYFLFPTSMLFLLAGIMMEIIALMKYY</sequence>
<evidence type="ECO:0000313" key="2">
    <source>
        <dbReference type="EMBL" id="SVC79934.1"/>
    </source>
</evidence>
<keyword evidence="1" id="KW-0812">Transmembrane</keyword>